<dbReference type="Gene3D" id="3.40.50.150">
    <property type="entry name" value="Vaccinia Virus protein VP39"/>
    <property type="match status" value="1"/>
</dbReference>
<dbReference type="Gene3D" id="1.10.8.10">
    <property type="entry name" value="DNA helicase RuvA subunit, C-terminal domain"/>
    <property type="match status" value="1"/>
</dbReference>
<dbReference type="EMBL" id="FNFO01000010">
    <property type="protein sequence ID" value="SDM05299.1"/>
    <property type="molecule type" value="Genomic_DNA"/>
</dbReference>
<dbReference type="InterPro" id="IPR029063">
    <property type="entry name" value="SAM-dependent_MTases_sf"/>
</dbReference>
<dbReference type="InterPro" id="IPR040758">
    <property type="entry name" value="PrmC_N"/>
</dbReference>
<dbReference type="RefSeq" id="WP_176956152.1">
    <property type="nucleotide sequence ID" value="NZ_FNFO01000010.1"/>
</dbReference>
<evidence type="ECO:0000256" key="5">
    <source>
        <dbReference type="ARBA" id="ARBA00048391"/>
    </source>
</evidence>
<dbReference type="Pfam" id="PF17827">
    <property type="entry name" value="PrmC_N"/>
    <property type="match status" value="1"/>
</dbReference>
<feature type="domain" description="Methyltransferase small" evidence="6">
    <location>
        <begin position="108"/>
        <end position="192"/>
    </location>
</feature>
<name>A0A1G9Q2T0_9BACT</name>
<dbReference type="CDD" id="cd02440">
    <property type="entry name" value="AdoMet_MTases"/>
    <property type="match status" value="1"/>
</dbReference>
<proteinExistence type="predicted"/>
<sequence>MHRTVAARLQTYEPPEAQALAFVLLDERLGLTKTHVLADRALSVQQCALLPQLERDVQRLEAQEPIQYVLGYTHFCGRTFLTDRRALIPRPETEELVAWIAQDYAQRSEVRGLDVGTGTGCIAICLAAALPPSAWWAVDVSEEALALAQENAARQEVKVQFQQLDILNGPYVDLPNDLDILVSNPPYIPQDEAAAMAGNVTDFEPNQALFVPNQQPLLFYEALLDLAHTHLKETGKLYFEIHEKMGTALEELCRSKNWNRVELRKDFREKVRMAAVQR</sequence>
<dbReference type="EC" id="2.1.1.297" evidence="1"/>
<dbReference type="InterPro" id="IPR002052">
    <property type="entry name" value="DNA_methylase_N6_adenine_CS"/>
</dbReference>
<keyword evidence="9" id="KW-1185">Reference proteome</keyword>
<dbReference type="PROSITE" id="PS00092">
    <property type="entry name" value="N6_MTASE"/>
    <property type="match status" value="1"/>
</dbReference>
<dbReference type="AlphaFoldDB" id="A0A1G9Q2T0"/>
<evidence type="ECO:0000313" key="8">
    <source>
        <dbReference type="EMBL" id="SDM05299.1"/>
    </source>
</evidence>
<gene>
    <name evidence="8" type="ORF">SAMN05421823_11020</name>
</gene>
<dbReference type="Proteomes" id="UP000198510">
    <property type="component" value="Unassembled WGS sequence"/>
</dbReference>
<organism evidence="8 9">
    <name type="scientific">Catalinimonas alkaloidigena</name>
    <dbReference type="NCBI Taxonomy" id="1075417"/>
    <lineage>
        <taxon>Bacteria</taxon>
        <taxon>Pseudomonadati</taxon>
        <taxon>Bacteroidota</taxon>
        <taxon>Cytophagia</taxon>
        <taxon>Cytophagales</taxon>
        <taxon>Catalimonadaceae</taxon>
        <taxon>Catalinimonas</taxon>
    </lineage>
</organism>
<dbReference type="InterPro" id="IPR004556">
    <property type="entry name" value="HemK-like"/>
</dbReference>
<evidence type="ECO:0000256" key="3">
    <source>
        <dbReference type="ARBA" id="ARBA00022679"/>
    </source>
</evidence>
<reference evidence="8 9" key="1">
    <citation type="submission" date="2016-10" db="EMBL/GenBank/DDBJ databases">
        <authorList>
            <person name="de Groot N.N."/>
        </authorList>
    </citation>
    <scope>NUCLEOTIDE SEQUENCE [LARGE SCALE GENOMIC DNA]</scope>
    <source>
        <strain evidence="8 9">DSM 25186</strain>
    </source>
</reference>
<evidence type="ECO:0000259" key="6">
    <source>
        <dbReference type="Pfam" id="PF05175"/>
    </source>
</evidence>
<dbReference type="InterPro" id="IPR019874">
    <property type="entry name" value="RF_methyltr_PrmC"/>
</dbReference>
<dbReference type="NCBIfam" id="TIGR03534">
    <property type="entry name" value="RF_mod_PrmC"/>
    <property type="match status" value="1"/>
</dbReference>
<evidence type="ECO:0000259" key="7">
    <source>
        <dbReference type="Pfam" id="PF17827"/>
    </source>
</evidence>
<comment type="catalytic activity">
    <reaction evidence="5">
        <text>L-glutaminyl-[peptide chain release factor] + S-adenosyl-L-methionine = N(5)-methyl-L-glutaminyl-[peptide chain release factor] + S-adenosyl-L-homocysteine + H(+)</text>
        <dbReference type="Rhea" id="RHEA:42896"/>
        <dbReference type="Rhea" id="RHEA-COMP:10271"/>
        <dbReference type="Rhea" id="RHEA-COMP:10272"/>
        <dbReference type="ChEBI" id="CHEBI:15378"/>
        <dbReference type="ChEBI" id="CHEBI:30011"/>
        <dbReference type="ChEBI" id="CHEBI:57856"/>
        <dbReference type="ChEBI" id="CHEBI:59789"/>
        <dbReference type="ChEBI" id="CHEBI:61891"/>
        <dbReference type="EC" id="2.1.1.297"/>
    </reaction>
</comment>
<dbReference type="Pfam" id="PF05175">
    <property type="entry name" value="MTS"/>
    <property type="match status" value="1"/>
</dbReference>
<protein>
    <recommendedName>
        <fullName evidence="1">peptide chain release factor N(5)-glutamine methyltransferase</fullName>
        <ecNumber evidence="1">2.1.1.297</ecNumber>
    </recommendedName>
</protein>
<dbReference type="GO" id="GO:0003676">
    <property type="term" value="F:nucleic acid binding"/>
    <property type="evidence" value="ECO:0007669"/>
    <property type="project" value="InterPro"/>
</dbReference>
<keyword evidence="4" id="KW-0949">S-adenosyl-L-methionine</keyword>
<dbReference type="NCBIfam" id="TIGR00536">
    <property type="entry name" value="hemK_fam"/>
    <property type="match status" value="1"/>
</dbReference>
<keyword evidence="2 8" id="KW-0489">Methyltransferase</keyword>
<accession>A0A1G9Q2T0</accession>
<dbReference type="PANTHER" id="PTHR18895">
    <property type="entry name" value="HEMK METHYLTRANSFERASE"/>
    <property type="match status" value="1"/>
</dbReference>
<dbReference type="STRING" id="1075417.SAMN05421823_11020"/>
<dbReference type="SUPFAM" id="SSF53335">
    <property type="entry name" value="S-adenosyl-L-methionine-dependent methyltransferases"/>
    <property type="match status" value="1"/>
</dbReference>
<keyword evidence="3 8" id="KW-0808">Transferase</keyword>
<feature type="domain" description="Release factor glutamine methyltransferase N-terminal" evidence="7">
    <location>
        <begin position="5"/>
        <end position="71"/>
    </location>
</feature>
<evidence type="ECO:0000313" key="9">
    <source>
        <dbReference type="Proteomes" id="UP000198510"/>
    </source>
</evidence>
<dbReference type="GO" id="GO:0102559">
    <property type="term" value="F:peptide chain release factor N(5)-glutamine methyltransferase activity"/>
    <property type="evidence" value="ECO:0007669"/>
    <property type="project" value="UniProtKB-EC"/>
</dbReference>
<dbReference type="GO" id="GO:0032259">
    <property type="term" value="P:methylation"/>
    <property type="evidence" value="ECO:0007669"/>
    <property type="project" value="UniProtKB-KW"/>
</dbReference>
<dbReference type="InterPro" id="IPR007848">
    <property type="entry name" value="Small_mtfrase_dom"/>
</dbReference>
<evidence type="ECO:0000256" key="4">
    <source>
        <dbReference type="ARBA" id="ARBA00022691"/>
    </source>
</evidence>
<dbReference type="PANTHER" id="PTHR18895:SF74">
    <property type="entry name" value="MTRF1L RELEASE FACTOR GLUTAMINE METHYLTRANSFERASE"/>
    <property type="match status" value="1"/>
</dbReference>
<evidence type="ECO:0000256" key="2">
    <source>
        <dbReference type="ARBA" id="ARBA00022603"/>
    </source>
</evidence>
<evidence type="ECO:0000256" key="1">
    <source>
        <dbReference type="ARBA" id="ARBA00012771"/>
    </source>
</evidence>
<dbReference type="InterPro" id="IPR050320">
    <property type="entry name" value="N5-glutamine_MTase"/>
</dbReference>